<accession>A0A917Q076</accession>
<keyword evidence="1" id="KW-0812">Transmembrane</keyword>
<dbReference type="AlphaFoldDB" id="A0A917Q076"/>
<dbReference type="InterPro" id="IPR016977">
    <property type="entry name" value="ComGF"/>
</dbReference>
<keyword evidence="1" id="KW-0472">Membrane</keyword>
<reference evidence="2" key="1">
    <citation type="journal article" date="2014" name="Int. J. Syst. Evol. Microbiol.">
        <title>Complete genome sequence of Corynebacterium casei LMG S-19264T (=DSM 44701T), isolated from a smear-ripened cheese.</title>
        <authorList>
            <consortium name="US DOE Joint Genome Institute (JGI-PGF)"/>
            <person name="Walter F."/>
            <person name="Albersmeier A."/>
            <person name="Kalinowski J."/>
            <person name="Ruckert C."/>
        </authorList>
    </citation>
    <scope>NUCLEOTIDE SEQUENCE</scope>
    <source>
        <strain evidence="2">JCM 12580</strain>
    </source>
</reference>
<protein>
    <recommendedName>
        <fullName evidence="4">Competence protein ComGF</fullName>
    </recommendedName>
</protein>
<name>A0A917Q076_9BACI</name>
<dbReference type="EMBL" id="BMNQ01000047">
    <property type="protein sequence ID" value="GGK03247.1"/>
    <property type="molecule type" value="Genomic_DNA"/>
</dbReference>
<proteinExistence type="predicted"/>
<reference evidence="2" key="2">
    <citation type="submission" date="2020-09" db="EMBL/GenBank/DDBJ databases">
        <authorList>
            <person name="Sun Q."/>
            <person name="Ohkuma M."/>
        </authorList>
    </citation>
    <scope>NUCLEOTIDE SEQUENCE</scope>
    <source>
        <strain evidence="2">JCM 12580</strain>
    </source>
</reference>
<comment type="caution">
    <text evidence="2">The sequence shown here is derived from an EMBL/GenBank/DDBJ whole genome shotgun (WGS) entry which is preliminary data.</text>
</comment>
<keyword evidence="1" id="KW-1133">Transmembrane helix</keyword>
<evidence type="ECO:0008006" key="4">
    <source>
        <dbReference type="Google" id="ProtNLM"/>
    </source>
</evidence>
<dbReference type="Pfam" id="PF15980">
    <property type="entry name" value="ComGF"/>
    <property type="match status" value="1"/>
</dbReference>
<dbReference type="Proteomes" id="UP000658382">
    <property type="component" value="Unassembled WGS sequence"/>
</dbReference>
<organism evidence="2 3">
    <name type="scientific">Lentibacillus kapialis</name>
    <dbReference type="NCBI Taxonomy" id="340214"/>
    <lineage>
        <taxon>Bacteria</taxon>
        <taxon>Bacillati</taxon>
        <taxon>Bacillota</taxon>
        <taxon>Bacilli</taxon>
        <taxon>Bacillales</taxon>
        <taxon>Bacillaceae</taxon>
        <taxon>Lentibacillus</taxon>
    </lineage>
</organism>
<evidence type="ECO:0000313" key="3">
    <source>
        <dbReference type="Proteomes" id="UP000658382"/>
    </source>
</evidence>
<feature type="transmembrane region" description="Helical" evidence="1">
    <location>
        <begin position="20"/>
        <end position="42"/>
    </location>
</feature>
<gene>
    <name evidence="2" type="ORF">GCM10007063_26820</name>
</gene>
<keyword evidence="3" id="KW-1185">Reference proteome</keyword>
<evidence type="ECO:0000256" key="1">
    <source>
        <dbReference type="SAM" id="Phobius"/>
    </source>
</evidence>
<evidence type="ECO:0000313" key="2">
    <source>
        <dbReference type="EMBL" id="GGK03247.1"/>
    </source>
</evidence>
<sequence>MREKANSVYTDISRGEQGFTFISIFLAVSIIFMTIPFTAYLVKTAEFSSEYNQLSVQQFFFFLRDEVIRASDIIVEPSNITLIRPDDSRVVLKQYDDLIIRQLDDEGFEIYLRNVRDIHFTTLSYGLHASITTINGDQFEKNIVFYH</sequence>
<dbReference type="RefSeq" id="WP_188633615.1">
    <property type="nucleotide sequence ID" value="NZ_BMNQ01000047.1"/>
</dbReference>